<proteinExistence type="predicted"/>
<dbReference type="AlphaFoldDB" id="A0A6N2M9K7"/>
<protein>
    <submittedName>
        <fullName evidence="1">Uncharacterized protein</fullName>
    </submittedName>
</protein>
<name>A0A6N2M9K7_SALVM</name>
<dbReference type="EMBL" id="CAADRP010001707">
    <property type="protein sequence ID" value="VFU49471.1"/>
    <property type="molecule type" value="Genomic_DNA"/>
</dbReference>
<organism evidence="1">
    <name type="scientific">Salix viminalis</name>
    <name type="common">Common osier</name>
    <name type="synonym">Basket willow</name>
    <dbReference type="NCBI Taxonomy" id="40686"/>
    <lineage>
        <taxon>Eukaryota</taxon>
        <taxon>Viridiplantae</taxon>
        <taxon>Streptophyta</taxon>
        <taxon>Embryophyta</taxon>
        <taxon>Tracheophyta</taxon>
        <taxon>Spermatophyta</taxon>
        <taxon>Magnoliopsida</taxon>
        <taxon>eudicotyledons</taxon>
        <taxon>Gunneridae</taxon>
        <taxon>Pentapetalae</taxon>
        <taxon>rosids</taxon>
        <taxon>fabids</taxon>
        <taxon>Malpighiales</taxon>
        <taxon>Salicaceae</taxon>
        <taxon>Saliceae</taxon>
        <taxon>Salix</taxon>
    </lineage>
</organism>
<evidence type="ECO:0000313" key="1">
    <source>
        <dbReference type="EMBL" id="VFU49471.1"/>
    </source>
</evidence>
<reference evidence="1" key="1">
    <citation type="submission" date="2019-03" db="EMBL/GenBank/DDBJ databases">
        <authorList>
            <person name="Mank J."/>
            <person name="Almeida P."/>
        </authorList>
    </citation>
    <scope>NUCLEOTIDE SEQUENCE</scope>
    <source>
        <strain evidence="1">78183</strain>
    </source>
</reference>
<accession>A0A6N2M9K7</accession>
<sequence>MDGLGISFSSIKAKTPFLSKTRRFVFSFEIFCFETKKKKNKRSIQLFLSTRSLSFSLTFSCRDSAFTSALSCTLRSLTVGYQLDCYTSAMLYWLKCLE</sequence>
<gene>
    <name evidence="1" type="ORF">SVIM_LOCUS326076</name>
</gene>